<evidence type="ECO:0000256" key="1">
    <source>
        <dbReference type="SAM" id="Phobius"/>
    </source>
</evidence>
<name>A0A5J4RXK8_9ZZZZ</name>
<keyword evidence="1" id="KW-0812">Transmembrane</keyword>
<accession>A0A5J4RXK8</accession>
<comment type="caution">
    <text evidence="2">The sequence shown here is derived from an EMBL/GenBank/DDBJ whole genome shotgun (WGS) entry which is preliminary data.</text>
</comment>
<dbReference type="AlphaFoldDB" id="A0A5J4RXK8"/>
<gene>
    <name evidence="2" type="ORF">EZS27_013503</name>
</gene>
<reference evidence="2" key="1">
    <citation type="submission" date="2019-03" db="EMBL/GenBank/DDBJ databases">
        <title>Single cell metagenomics reveals metabolic interactions within the superorganism composed of flagellate Streblomastix strix and complex community of Bacteroidetes bacteria on its surface.</title>
        <authorList>
            <person name="Treitli S.C."/>
            <person name="Kolisko M."/>
            <person name="Husnik F."/>
            <person name="Keeling P."/>
            <person name="Hampl V."/>
        </authorList>
    </citation>
    <scope>NUCLEOTIDE SEQUENCE</scope>
    <source>
        <strain evidence="2">STM</strain>
    </source>
</reference>
<proteinExistence type="predicted"/>
<feature type="transmembrane region" description="Helical" evidence="1">
    <location>
        <begin position="154"/>
        <end position="172"/>
    </location>
</feature>
<keyword evidence="1" id="KW-1133">Transmembrane helix</keyword>
<evidence type="ECO:0000313" key="2">
    <source>
        <dbReference type="EMBL" id="KAA6338499.1"/>
    </source>
</evidence>
<protein>
    <submittedName>
        <fullName evidence="2">Uncharacterized protein</fullName>
    </submittedName>
</protein>
<keyword evidence="1" id="KW-0472">Membrane</keyword>
<dbReference type="EMBL" id="SNRY01000611">
    <property type="protein sequence ID" value="KAA6338499.1"/>
    <property type="molecule type" value="Genomic_DNA"/>
</dbReference>
<feature type="transmembrane region" description="Helical" evidence="1">
    <location>
        <begin position="178"/>
        <end position="199"/>
    </location>
</feature>
<organism evidence="2">
    <name type="scientific">termite gut metagenome</name>
    <dbReference type="NCBI Taxonomy" id="433724"/>
    <lineage>
        <taxon>unclassified sequences</taxon>
        <taxon>metagenomes</taxon>
        <taxon>organismal metagenomes</taxon>
    </lineage>
</organism>
<sequence>MEYDKEQFKVYTWKNWMMLHWIINPGLAVNELLLGQRVPKVTLEDKISDKPRIERSFVPCPHCNTYHDGRTWSIHNGTAFKNWFGLYCPNCGQIIPCLTNATSFIILILTYPVWGWFKSSLKENWLKKQPDRYRELSYESLPKPYQGKNWIKSGLLWGLFMLISMTLIFLLFEGKAITLGTILIGIPLWTIGGLGFGYFMKKYSMKRNASH</sequence>